<proteinExistence type="predicted"/>
<dbReference type="AlphaFoldDB" id="W2TKY6"/>
<dbReference type="EMBL" id="KI658524">
    <property type="protein sequence ID" value="ETN82279.1"/>
    <property type="molecule type" value="Genomic_DNA"/>
</dbReference>
<dbReference type="KEGG" id="nai:NECAME_02016"/>
<evidence type="ECO:0000313" key="1">
    <source>
        <dbReference type="EMBL" id="ETN82279.1"/>
    </source>
</evidence>
<protein>
    <submittedName>
        <fullName evidence="1">Uncharacterized protein</fullName>
    </submittedName>
</protein>
<gene>
    <name evidence="1" type="ORF">NECAME_02016</name>
</gene>
<keyword evidence="2" id="KW-1185">Reference proteome</keyword>
<name>W2TKY6_NECAM</name>
<organism evidence="1 2">
    <name type="scientific">Necator americanus</name>
    <name type="common">Human hookworm</name>
    <dbReference type="NCBI Taxonomy" id="51031"/>
    <lineage>
        <taxon>Eukaryota</taxon>
        <taxon>Metazoa</taxon>
        <taxon>Ecdysozoa</taxon>
        <taxon>Nematoda</taxon>
        <taxon>Chromadorea</taxon>
        <taxon>Rhabditida</taxon>
        <taxon>Rhabditina</taxon>
        <taxon>Rhabditomorpha</taxon>
        <taxon>Strongyloidea</taxon>
        <taxon>Ancylostomatidae</taxon>
        <taxon>Bunostominae</taxon>
        <taxon>Necator</taxon>
    </lineage>
</organism>
<sequence length="86" mass="9946">MYPYEPPNFDFQRFNNTKSDLLMIKPMKGADHLRIICYGPLLIKNGTGASLLQAYPKETAQLPDCERCHHEEITAPKRENLQARQE</sequence>
<evidence type="ECO:0000313" key="2">
    <source>
        <dbReference type="Proteomes" id="UP000053676"/>
    </source>
</evidence>
<accession>W2TKY6</accession>
<reference evidence="2" key="1">
    <citation type="journal article" date="2014" name="Nat. Genet.">
        <title>Genome of the human hookworm Necator americanus.</title>
        <authorList>
            <person name="Tang Y.T."/>
            <person name="Gao X."/>
            <person name="Rosa B.A."/>
            <person name="Abubucker S."/>
            <person name="Hallsworth-Pepin K."/>
            <person name="Martin J."/>
            <person name="Tyagi R."/>
            <person name="Heizer E."/>
            <person name="Zhang X."/>
            <person name="Bhonagiri-Palsikar V."/>
            <person name="Minx P."/>
            <person name="Warren W.C."/>
            <person name="Wang Q."/>
            <person name="Zhan B."/>
            <person name="Hotez P.J."/>
            <person name="Sternberg P.W."/>
            <person name="Dougall A."/>
            <person name="Gaze S.T."/>
            <person name="Mulvenna J."/>
            <person name="Sotillo J."/>
            <person name="Ranganathan S."/>
            <person name="Rabelo E.M."/>
            <person name="Wilson R.K."/>
            <person name="Felgner P.L."/>
            <person name="Bethony J."/>
            <person name="Hawdon J.M."/>
            <person name="Gasser R.B."/>
            <person name="Loukas A."/>
            <person name="Mitreva M."/>
        </authorList>
    </citation>
    <scope>NUCLEOTIDE SEQUENCE [LARGE SCALE GENOMIC DNA]</scope>
</reference>
<dbReference type="Proteomes" id="UP000053676">
    <property type="component" value="Unassembled WGS sequence"/>
</dbReference>